<dbReference type="InterPro" id="IPR011604">
    <property type="entry name" value="PDDEXK-like_dom_sf"/>
</dbReference>
<dbReference type="Proteomes" id="UP000001366">
    <property type="component" value="Chromosome"/>
</dbReference>
<accession>C0QTN3</accession>
<keyword evidence="2" id="KW-1185">Reference proteome</keyword>
<name>C0QTN3_PERMH</name>
<organism evidence="1 2">
    <name type="scientific">Persephonella marina (strain DSM 14350 / EX-H1)</name>
    <dbReference type="NCBI Taxonomy" id="123214"/>
    <lineage>
        <taxon>Bacteria</taxon>
        <taxon>Pseudomonadati</taxon>
        <taxon>Aquificota</taxon>
        <taxon>Aquificia</taxon>
        <taxon>Aquificales</taxon>
        <taxon>Hydrogenothermaceae</taxon>
        <taxon>Persephonella</taxon>
    </lineage>
</organism>
<gene>
    <name evidence="1" type="ordered locus">PERMA_0252</name>
</gene>
<dbReference type="STRING" id="123214.PERMA_0252"/>
<dbReference type="EMBL" id="CP001230">
    <property type="protein sequence ID" value="ACO04616.1"/>
    <property type="molecule type" value="Genomic_DNA"/>
</dbReference>
<evidence type="ECO:0008006" key="3">
    <source>
        <dbReference type="Google" id="ProtNLM"/>
    </source>
</evidence>
<reference evidence="1 2" key="1">
    <citation type="journal article" date="2009" name="J. Bacteriol.">
        <title>Complete and draft genome sequences of six members of the Aquificales.</title>
        <authorList>
            <person name="Reysenbach A.L."/>
            <person name="Hamamura N."/>
            <person name="Podar M."/>
            <person name="Griffiths E."/>
            <person name="Ferreira S."/>
            <person name="Hochstein R."/>
            <person name="Heidelberg J."/>
            <person name="Johnson J."/>
            <person name="Mead D."/>
            <person name="Pohorille A."/>
            <person name="Sarmiento M."/>
            <person name="Schweighofer K."/>
            <person name="Seshadri R."/>
            <person name="Voytek M.A."/>
        </authorList>
    </citation>
    <scope>NUCLEOTIDE SEQUENCE [LARGE SCALE GENOMIC DNA]</scope>
    <source>
        <strain evidence="2">DSM 14350 / EX-H1</strain>
    </source>
</reference>
<dbReference type="AlphaFoldDB" id="C0QTN3"/>
<dbReference type="PaxDb" id="123214-PERMA_0252"/>
<dbReference type="KEGG" id="pmx:PERMA_0252"/>
<evidence type="ECO:0000313" key="2">
    <source>
        <dbReference type="Proteomes" id="UP000001366"/>
    </source>
</evidence>
<proteinExistence type="predicted"/>
<sequence>MLRKEKGLIVYIEKSTGEIYEYPVQLTDEDIKILKAKVNLIYTLSQQDMETLNLLDKETLDVKEWQCKYCFYKHCCPVNNKGGVSIEHENSAYSS</sequence>
<evidence type="ECO:0000313" key="1">
    <source>
        <dbReference type="EMBL" id="ACO04616.1"/>
    </source>
</evidence>
<dbReference type="HOGENOM" id="CLU_2370348_0_0_0"/>
<protein>
    <recommendedName>
        <fullName evidence="3">PD-(D/E)XK endonuclease-like domain-containing protein</fullName>
    </recommendedName>
</protein>
<dbReference type="Gene3D" id="3.90.320.10">
    <property type="match status" value="1"/>
</dbReference>